<dbReference type="OMA" id="LMHESYP"/>
<dbReference type="GO" id="GO:0015095">
    <property type="term" value="F:magnesium ion transmembrane transporter activity"/>
    <property type="evidence" value="ECO:0007669"/>
    <property type="project" value="InterPro"/>
</dbReference>
<reference evidence="7 9" key="2">
    <citation type="submission" date="2018-03" db="EMBL/GenBank/DDBJ databases">
        <authorList>
            <person name="Fogelqvist J."/>
        </authorList>
    </citation>
    <scope>NUCLEOTIDE SEQUENCE [LARGE SCALE GENOMIC DNA]</scope>
</reference>
<reference evidence="6 8" key="1">
    <citation type="submission" date="2015-02" db="EMBL/GenBank/DDBJ databases">
        <authorList>
            <person name="Chooi Y.-H."/>
        </authorList>
    </citation>
    <scope>NUCLEOTIDE SEQUENCE [LARGE SCALE GENOMIC DNA]</scope>
    <source>
        <strain evidence="6">E3</strain>
    </source>
</reference>
<feature type="transmembrane region" description="Helical" evidence="5">
    <location>
        <begin position="227"/>
        <end position="248"/>
    </location>
</feature>
<keyword evidence="3 5" id="KW-1133">Transmembrane helix</keyword>
<dbReference type="InterPro" id="IPR008521">
    <property type="entry name" value="Mg_trans_NIPA"/>
</dbReference>
<feature type="transmembrane region" description="Helical" evidence="5">
    <location>
        <begin position="332"/>
        <end position="350"/>
    </location>
</feature>
<evidence type="ECO:0000256" key="5">
    <source>
        <dbReference type="SAM" id="Phobius"/>
    </source>
</evidence>
<feature type="transmembrane region" description="Helical" evidence="5">
    <location>
        <begin position="74"/>
        <end position="94"/>
    </location>
</feature>
<proteinExistence type="predicted"/>
<dbReference type="InterPro" id="IPR037185">
    <property type="entry name" value="EmrE-like"/>
</dbReference>
<evidence type="ECO:0000313" key="7">
    <source>
        <dbReference type="EMBL" id="SPQ96483.1"/>
    </source>
</evidence>
<feature type="transmembrane region" description="Helical" evidence="5">
    <location>
        <begin position="46"/>
        <end position="68"/>
    </location>
</feature>
<evidence type="ECO:0000256" key="4">
    <source>
        <dbReference type="ARBA" id="ARBA00023136"/>
    </source>
</evidence>
<keyword evidence="8" id="KW-1185">Reference proteome</keyword>
<dbReference type="PANTHER" id="PTHR12570:SF9">
    <property type="entry name" value="MAGNESIUM TRANSPORTER NIPA8-RELATED"/>
    <property type="match status" value="1"/>
</dbReference>
<evidence type="ECO:0000256" key="3">
    <source>
        <dbReference type="ARBA" id="ARBA00022989"/>
    </source>
</evidence>
<feature type="transmembrane region" description="Helical" evidence="5">
    <location>
        <begin position="138"/>
        <end position="162"/>
    </location>
</feature>
<keyword evidence="7" id="KW-0496">Mitochondrion</keyword>
<dbReference type="EMBL" id="OVEO01000006">
    <property type="protein sequence ID" value="SPQ96483.1"/>
    <property type="molecule type" value="Genomic_DNA"/>
</dbReference>
<feature type="transmembrane region" description="Helical" evidence="5">
    <location>
        <begin position="268"/>
        <end position="288"/>
    </location>
</feature>
<evidence type="ECO:0000256" key="1">
    <source>
        <dbReference type="ARBA" id="ARBA00004141"/>
    </source>
</evidence>
<evidence type="ECO:0000313" key="9">
    <source>
        <dbReference type="Proteomes" id="UP000290189"/>
    </source>
</evidence>
<dbReference type="Pfam" id="PF05653">
    <property type="entry name" value="Mg_trans_NIPA"/>
    <property type="match status" value="2"/>
</dbReference>
<dbReference type="Proteomes" id="UP000290189">
    <property type="component" value="Unassembled WGS sequence"/>
</dbReference>
<protein>
    <submittedName>
        <fullName evidence="6">Uncharacterized protein</fullName>
    </submittedName>
</protein>
<sequence>MAWMYGVVLACCGSLFSCIGMNLQRVSQLRNALLHTRQQRPPHKQLLNIIGISLVFVEAIFDMAAYEFSSSTTLAPFSALTMTLNMIVAPFIVGERADIRDIAVTALVFCGTTVAVRFSDHDSPNMKLDVLLHTLLRPTAICVGVLFILWMVALAMIAHRFLPSRALEIQYRQQLMHESYPYVESFDGDVAIEEGAPEPPMHPLMEFISLIPSGRCWRLTSIRSKLWLHRCAMPLLAGSCGSFTALLAKAVNELLFNTVAGDNQFQYVGSWVIVTLLCMAAGLQITLLNMSLRFYESLWVVPLYTSTNILTTSCFTSFILGDLSKFAPLQALGFFIGISLTLIGVSMLMARAAKSPSSAPTDDPVVLQSASLQ</sequence>
<gene>
    <name evidence="6" type="ORF">PBRA_007951</name>
    <name evidence="7" type="ORF">PLBR_LOCUS3698</name>
</gene>
<accession>A0A0G4IYA7</accession>
<dbReference type="PANTHER" id="PTHR12570">
    <property type="match status" value="1"/>
</dbReference>
<comment type="subcellular location">
    <subcellularLocation>
        <location evidence="1">Membrane</location>
        <topology evidence="1">Multi-pass membrane protein</topology>
    </subcellularLocation>
</comment>
<organism evidence="6 8">
    <name type="scientific">Plasmodiophora brassicae</name>
    <name type="common">Clubroot disease agent</name>
    <dbReference type="NCBI Taxonomy" id="37360"/>
    <lineage>
        <taxon>Eukaryota</taxon>
        <taxon>Sar</taxon>
        <taxon>Rhizaria</taxon>
        <taxon>Endomyxa</taxon>
        <taxon>Phytomyxea</taxon>
        <taxon>Plasmodiophorida</taxon>
        <taxon>Plasmodiophoridae</taxon>
        <taxon>Plasmodiophora</taxon>
    </lineage>
</organism>
<dbReference type="OrthoDB" id="165382at2759"/>
<keyword evidence="4 5" id="KW-0472">Membrane</keyword>
<dbReference type="AlphaFoldDB" id="A0A0G4IYA7"/>
<feature type="transmembrane region" description="Helical" evidence="5">
    <location>
        <begin position="6"/>
        <end position="25"/>
    </location>
</feature>
<evidence type="ECO:0000313" key="6">
    <source>
        <dbReference type="EMBL" id="CEP00217.1"/>
    </source>
</evidence>
<evidence type="ECO:0000256" key="2">
    <source>
        <dbReference type="ARBA" id="ARBA00022692"/>
    </source>
</evidence>
<dbReference type="SUPFAM" id="SSF103481">
    <property type="entry name" value="Multidrug resistance efflux transporter EmrE"/>
    <property type="match status" value="1"/>
</dbReference>
<dbReference type="GO" id="GO:0016020">
    <property type="term" value="C:membrane"/>
    <property type="evidence" value="ECO:0007669"/>
    <property type="project" value="UniProtKB-SubCell"/>
</dbReference>
<name>A0A0G4IYA7_PLABS</name>
<dbReference type="Proteomes" id="UP000039324">
    <property type="component" value="Unassembled WGS sequence"/>
</dbReference>
<dbReference type="EMBL" id="CDSF01000099">
    <property type="protein sequence ID" value="CEP00217.1"/>
    <property type="molecule type" value="Genomic_DNA"/>
</dbReference>
<feature type="transmembrane region" description="Helical" evidence="5">
    <location>
        <begin position="300"/>
        <end position="320"/>
    </location>
</feature>
<evidence type="ECO:0000313" key="8">
    <source>
        <dbReference type="Proteomes" id="UP000039324"/>
    </source>
</evidence>
<feature type="transmembrane region" description="Helical" evidence="5">
    <location>
        <begin position="101"/>
        <end position="118"/>
    </location>
</feature>
<keyword evidence="2 5" id="KW-0812">Transmembrane</keyword>
<geneLocation type="mitochondrion" evidence="7"/>